<dbReference type="HOGENOM" id="CLU_000445_88_12_9"/>
<dbReference type="SUPFAM" id="SSF46689">
    <property type="entry name" value="Homeodomain-like"/>
    <property type="match status" value="2"/>
</dbReference>
<dbReference type="AlphaFoldDB" id="C0CKI1"/>
<dbReference type="InterPro" id="IPR018060">
    <property type="entry name" value="HTH_AraC"/>
</dbReference>
<dbReference type="SMART" id="SM00342">
    <property type="entry name" value="HTH_ARAC"/>
    <property type="match status" value="1"/>
</dbReference>
<dbReference type="Proteomes" id="UP000003100">
    <property type="component" value="Unassembled WGS sequence"/>
</dbReference>
<accession>C0CKI1</accession>
<dbReference type="GeneID" id="86820580"/>
<keyword evidence="3" id="KW-0804">Transcription</keyword>
<dbReference type="InterPro" id="IPR020449">
    <property type="entry name" value="Tscrpt_reg_AraC-type_HTH"/>
</dbReference>
<dbReference type="eggNOG" id="COG2207">
    <property type="taxonomic scope" value="Bacteria"/>
</dbReference>
<dbReference type="Pfam" id="PF12833">
    <property type="entry name" value="HTH_18"/>
    <property type="match status" value="1"/>
</dbReference>
<dbReference type="InterPro" id="IPR018062">
    <property type="entry name" value="HTH_AraC-typ_CS"/>
</dbReference>
<dbReference type="SUPFAM" id="SSF51215">
    <property type="entry name" value="Regulatory protein AraC"/>
    <property type="match status" value="1"/>
</dbReference>
<organism evidence="5 6">
    <name type="scientific">Blautia hydrogenotrophica (strain DSM 10507 / JCM 14656 / S5a33)</name>
    <name type="common">Ruminococcus hydrogenotrophicus</name>
    <dbReference type="NCBI Taxonomy" id="476272"/>
    <lineage>
        <taxon>Bacteria</taxon>
        <taxon>Bacillati</taxon>
        <taxon>Bacillota</taxon>
        <taxon>Clostridia</taxon>
        <taxon>Lachnospirales</taxon>
        <taxon>Lachnospiraceae</taxon>
        <taxon>Blautia</taxon>
    </lineage>
</organism>
<keyword evidence="1" id="KW-0805">Transcription regulation</keyword>
<evidence type="ECO:0000256" key="3">
    <source>
        <dbReference type="ARBA" id="ARBA00023163"/>
    </source>
</evidence>
<dbReference type="Gene3D" id="2.60.120.10">
    <property type="entry name" value="Jelly Rolls"/>
    <property type="match status" value="1"/>
</dbReference>
<dbReference type="GO" id="GO:0003700">
    <property type="term" value="F:DNA-binding transcription factor activity"/>
    <property type="evidence" value="ECO:0007669"/>
    <property type="project" value="InterPro"/>
</dbReference>
<dbReference type="InterPro" id="IPR009057">
    <property type="entry name" value="Homeodomain-like_sf"/>
</dbReference>
<dbReference type="Gene3D" id="1.10.10.60">
    <property type="entry name" value="Homeodomain-like"/>
    <property type="match status" value="2"/>
</dbReference>
<evidence type="ECO:0000313" key="6">
    <source>
        <dbReference type="Proteomes" id="UP000003100"/>
    </source>
</evidence>
<dbReference type="InterPro" id="IPR014710">
    <property type="entry name" value="RmlC-like_jellyroll"/>
</dbReference>
<dbReference type="InterPro" id="IPR037923">
    <property type="entry name" value="HTH-like"/>
</dbReference>
<evidence type="ECO:0000259" key="4">
    <source>
        <dbReference type="PROSITE" id="PS01124"/>
    </source>
</evidence>
<dbReference type="PROSITE" id="PS00041">
    <property type="entry name" value="HTH_ARAC_FAMILY_1"/>
    <property type="match status" value="1"/>
</dbReference>
<dbReference type="PRINTS" id="PR00032">
    <property type="entry name" value="HTHARAC"/>
</dbReference>
<keyword evidence="2" id="KW-0238">DNA-binding</keyword>
<proteinExistence type="predicted"/>
<dbReference type="RefSeq" id="WP_005947395.1">
    <property type="nucleotide sequence ID" value="NZ_CP136423.1"/>
</dbReference>
<reference evidence="5 6" key="1">
    <citation type="submission" date="2009-01" db="EMBL/GenBank/DDBJ databases">
        <authorList>
            <person name="Fulton L."/>
            <person name="Clifton S."/>
            <person name="Fulton B."/>
            <person name="Xu J."/>
            <person name="Minx P."/>
            <person name="Pepin K.H."/>
            <person name="Johnson M."/>
            <person name="Bhonagiri V."/>
            <person name="Nash W.E."/>
            <person name="Mardis E.R."/>
            <person name="Wilson R.K."/>
        </authorList>
    </citation>
    <scope>NUCLEOTIDE SEQUENCE [LARGE SCALE GENOMIC DNA]</scope>
    <source>
        <strain evidence="6">DSM 10507 / JCM 14656 / S5a33</strain>
    </source>
</reference>
<keyword evidence="6" id="KW-1185">Reference proteome</keyword>
<protein>
    <recommendedName>
        <fullName evidence="4">HTH araC/xylS-type domain-containing protein</fullName>
    </recommendedName>
</protein>
<evidence type="ECO:0000313" key="5">
    <source>
        <dbReference type="EMBL" id="EEG49721.1"/>
    </source>
</evidence>
<evidence type="ECO:0000256" key="2">
    <source>
        <dbReference type="ARBA" id="ARBA00023125"/>
    </source>
</evidence>
<feature type="domain" description="HTH araC/xylS-type" evidence="4">
    <location>
        <begin position="288"/>
        <end position="386"/>
    </location>
</feature>
<sequence length="388" mass="45331">MIKNLNPLTFSEYGSVYTSAEYACLKKETPKTITFTEASPLFYTGEYQLYLDVVEYPTLLEIMYEQDCLSAQNYDIYLLDKPVSLNSKVYFRIVPMHTKCTVEFYPGHLSLNQYFYSISSQKDRHYVLNIPKIYVAFYQEKEKGFYFKGEHHPCWELTYVDTGEMFSVVEKQKFLLRQGDLAFYGPNQHHIQYAAKNSSVNFFSIAFDMELKKPSLLQNQVFHISHAHAALLNRIISESTVSQLYSEELMICYLKEFLILLFRTLHSQSQTKPPDSHLKQNLEKNIICEVCNYVEENIFSPVTVSDIAHHVNLSMPYLSALFHKKEGIRLIEYINNKKLEKSKEMIRSGQYTITQISEMLGYSSIHYFSRLFKSTYSISPSEYAKALR</sequence>
<reference evidence="5 6" key="2">
    <citation type="submission" date="2009-02" db="EMBL/GenBank/DDBJ databases">
        <title>Draft genome sequence of Blautia hydrogenotrophica DSM 10507 (Ruminococcus hydrogenotrophicus DSM 10507).</title>
        <authorList>
            <person name="Sudarsanam P."/>
            <person name="Ley R."/>
            <person name="Guruge J."/>
            <person name="Turnbaugh P.J."/>
            <person name="Mahowald M."/>
            <person name="Liep D."/>
            <person name="Gordon J."/>
        </authorList>
    </citation>
    <scope>NUCLEOTIDE SEQUENCE [LARGE SCALE GENOMIC DNA]</scope>
    <source>
        <strain evidence="6">DSM 10507 / JCM 14656 / S5a33</strain>
    </source>
</reference>
<dbReference type="PANTHER" id="PTHR43280:SF10">
    <property type="entry name" value="REGULATORY PROTEIN POCR"/>
    <property type="match status" value="1"/>
</dbReference>
<comment type="caution">
    <text evidence="5">The sequence shown here is derived from an EMBL/GenBank/DDBJ whole genome shotgun (WGS) entry which is preliminary data.</text>
</comment>
<gene>
    <name evidence="5" type="ORF">RUMHYD_01351</name>
</gene>
<dbReference type="PROSITE" id="PS01124">
    <property type="entry name" value="HTH_ARAC_FAMILY_2"/>
    <property type="match status" value="1"/>
</dbReference>
<name>C0CKI1_BLAHS</name>
<evidence type="ECO:0000256" key="1">
    <source>
        <dbReference type="ARBA" id="ARBA00023015"/>
    </source>
</evidence>
<dbReference type="PATRIC" id="fig|476272.21.peg.2700"/>
<dbReference type="EMBL" id="ACBZ01000068">
    <property type="protein sequence ID" value="EEG49721.1"/>
    <property type="molecule type" value="Genomic_DNA"/>
</dbReference>
<dbReference type="PANTHER" id="PTHR43280">
    <property type="entry name" value="ARAC-FAMILY TRANSCRIPTIONAL REGULATOR"/>
    <property type="match status" value="1"/>
</dbReference>
<dbReference type="GO" id="GO:0043565">
    <property type="term" value="F:sequence-specific DNA binding"/>
    <property type="evidence" value="ECO:0007669"/>
    <property type="project" value="InterPro"/>
</dbReference>